<evidence type="ECO:0000256" key="1">
    <source>
        <dbReference type="ARBA" id="ARBA00001933"/>
    </source>
</evidence>
<dbReference type="AlphaFoldDB" id="A0A927D7P9"/>
<accession>A0A927D7P9</accession>
<keyword evidence="3" id="KW-0808">Transferase</keyword>
<keyword evidence="6" id="KW-1185">Reference proteome</keyword>
<dbReference type="RefSeq" id="WP_191076647.1">
    <property type="nucleotide sequence ID" value="NZ_JACTAG010000002.1"/>
</dbReference>
<dbReference type="InterPro" id="IPR015422">
    <property type="entry name" value="PyrdxlP-dep_Trfase_small"/>
</dbReference>
<proteinExistence type="predicted"/>
<name>A0A927D7P9_9RHOB</name>
<dbReference type="Pfam" id="PF00155">
    <property type="entry name" value="Aminotran_1_2"/>
    <property type="match status" value="1"/>
</dbReference>
<evidence type="ECO:0000256" key="3">
    <source>
        <dbReference type="ARBA" id="ARBA00022679"/>
    </source>
</evidence>
<evidence type="ECO:0000313" key="5">
    <source>
        <dbReference type="EMBL" id="MBD3665683.1"/>
    </source>
</evidence>
<dbReference type="PANTHER" id="PTHR42832:SF3">
    <property type="entry name" value="L-GLUTAMINE--4-(METHYLSULFANYL)-2-OXOBUTANOATE AMINOTRANSFERASE"/>
    <property type="match status" value="1"/>
</dbReference>
<dbReference type="InterPro" id="IPR050881">
    <property type="entry name" value="LL-DAP_aminotransferase"/>
</dbReference>
<organism evidence="5 6">
    <name type="scientific">Sulfitobacter aestuariivivens</name>
    <dbReference type="NCBI Taxonomy" id="2766981"/>
    <lineage>
        <taxon>Bacteria</taxon>
        <taxon>Pseudomonadati</taxon>
        <taxon>Pseudomonadota</taxon>
        <taxon>Alphaproteobacteria</taxon>
        <taxon>Rhodobacterales</taxon>
        <taxon>Roseobacteraceae</taxon>
        <taxon>Sulfitobacter</taxon>
    </lineage>
</organism>
<dbReference type="EMBL" id="JACTAG010000002">
    <property type="protein sequence ID" value="MBD3665683.1"/>
    <property type="molecule type" value="Genomic_DNA"/>
</dbReference>
<dbReference type="Gene3D" id="3.40.640.10">
    <property type="entry name" value="Type I PLP-dependent aspartate aminotransferase-like (Major domain)"/>
    <property type="match status" value="1"/>
</dbReference>
<dbReference type="GO" id="GO:0030170">
    <property type="term" value="F:pyridoxal phosphate binding"/>
    <property type="evidence" value="ECO:0007669"/>
    <property type="project" value="InterPro"/>
</dbReference>
<dbReference type="Proteomes" id="UP000635142">
    <property type="component" value="Unassembled WGS sequence"/>
</dbReference>
<dbReference type="InterPro" id="IPR015424">
    <property type="entry name" value="PyrdxlP-dep_Trfase"/>
</dbReference>
<sequence>MLYPDRFSNLPAHAWPRLRALLRDADWDGDVIQMTIGEPKHAFPAWVTDKIVEYSEGFNSYPPNDGSPKLKQSISDWIKRRYGVAMDPETEVMALNGTREGLYNAIVALSPETKNGQKPAVLMPNPFYQVYMIAAISGNADPIMVNATEATGHLPNFHDVPTDVLARTTAAYICSPANPQGAVAHYDYWASLIDLAETHDFMILADECYSEIYRDSPPIGVLEVVEKLGTDRNRVAVFHSLSKRSNLPGLRSGFIASGADTIREVKQLRNYAGAPLPLPLQQAAAAVWDDETHVQENRAMYLEKYQIADRILGNVPGYQSPEAGFFLWLPVDDDEAAAVKLWRETGVKVLPGGYLAQDVPGEENPGKTYIRVALVAPKDETARGLELIRDCLYPA</sequence>
<reference evidence="5" key="1">
    <citation type="submission" date="2020-08" db="EMBL/GenBank/DDBJ databases">
        <title>Sulfitobacter aestuariivivens sp. nov., isolated from a tidal flat.</title>
        <authorList>
            <person name="Park S."/>
            <person name="Yoon J.-H."/>
        </authorList>
    </citation>
    <scope>NUCLEOTIDE SEQUENCE</scope>
    <source>
        <strain evidence="5">TSTF-M16</strain>
    </source>
</reference>
<evidence type="ECO:0000259" key="4">
    <source>
        <dbReference type="Pfam" id="PF00155"/>
    </source>
</evidence>
<dbReference type="InterPro" id="IPR004839">
    <property type="entry name" value="Aminotransferase_I/II_large"/>
</dbReference>
<keyword evidence="2 5" id="KW-0032">Aminotransferase</keyword>
<evidence type="ECO:0000313" key="6">
    <source>
        <dbReference type="Proteomes" id="UP000635142"/>
    </source>
</evidence>
<dbReference type="Gene3D" id="3.90.1150.10">
    <property type="entry name" value="Aspartate Aminotransferase, domain 1"/>
    <property type="match status" value="1"/>
</dbReference>
<protein>
    <submittedName>
        <fullName evidence="5">Aminotransferase class I/II-fold pyridoxal phosphate-dependent enzyme</fullName>
    </submittedName>
</protein>
<dbReference type="SUPFAM" id="SSF53383">
    <property type="entry name" value="PLP-dependent transferases"/>
    <property type="match status" value="1"/>
</dbReference>
<comment type="caution">
    <text evidence="5">The sequence shown here is derived from an EMBL/GenBank/DDBJ whole genome shotgun (WGS) entry which is preliminary data.</text>
</comment>
<gene>
    <name evidence="5" type="ORF">H9Q16_17240</name>
</gene>
<dbReference type="GO" id="GO:0008483">
    <property type="term" value="F:transaminase activity"/>
    <property type="evidence" value="ECO:0007669"/>
    <property type="project" value="UniProtKB-KW"/>
</dbReference>
<feature type="domain" description="Aminotransferase class I/classII large" evidence="4">
    <location>
        <begin position="30"/>
        <end position="374"/>
    </location>
</feature>
<dbReference type="InterPro" id="IPR015421">
    <property type="entry name" value="PyrdxlP-dep_Trfase_major"/>
</dbReference>
<dbReference type="CDD" id="cd00609">
    <property type="entry name" value="AAT_like"/>
    <property type="match status" value="1"/>
</dbReference>
<comment type="cofactor">
    <cofactor evidence="1">
        <name>pyridoxal 5'-phosphate</name>
        <dbReference type="ChEBI" id="CHEBI:597326"/>
    </cofactor>
</comment>
<evidence type="ECO:0000256" key="2">
    <source>
        <dbReference type="ARBA" id="ARBA00022576"/>
    </source>
</evidence>
<dbReference type="PANTHER" id="PTHR42832">
    <property type="entry name" value="AMINO ACID AMINOTRANSFERASE"/>
    <property type="match status" value="1"/>
</dbReference>